<dbReference type="EMBL" id="KB908481">
    <property type="protein sequence ID" value="EOA92147.1"/>
    <property type="molecule type" value="Genomic_DNA"/>
</dbReference>
<keyword evidence="3 7" id="KW-1133">Transmembrane helix</keyword>
<evidence type="ECO:0000256" key="5">
    <source>
        <dbReference type="ARBA" id="ARBA00038359"/>
    </source>
</evidence>
<feature type="compositionally biased region" description="Basic and acidic residues" evidence="6">
    <location>
        <begin position="344"/>
        <end position="354"/>
    </location>
</feature>
<evidence type="ECO:0000256" key="2">
    <source>
        <dbReference type="ARBA" id="ARBA00022692"/>
    </source>
</evidence>
<gene>
    <name evidence="9" type="ORF">SETTUDRAFT_134235</name>
</gene>
<proteinExistence type="inferred from homology"/>
<feature type="transmembrane region" description="Helical" evidence="7">
    <location>
        <begin position="266"/>
        <end position="292"/>
    </location>
</feature>
<keyword evidence="2 7" id="KW-0812">Transmembrane</keyword>
<dbReference type="Proteomes" id="UP000016935">
    <property type="component" value="Unassembled WGS sequence"/>
</dbReference>
<keyword evidence="10" id="KW-1185">Reference proteome</keyword>
<feature type="region of interest" description="Disordered" evidence="6">
    <location>
        <begin position="330"/>
        <end position="390"/>
    </location>
</feature>
<feature type="transmembrane region" description="Helical" evidence="7">
    <location>
        <begin position="227"/>
        <end position="246"/>
    </location>
</feature>
<dbReference type="OrthoDB" id="61113at2759"/>
<dbReference type="PANTHER" id="PTHR33048:SF47">
    <property type="entry name" value="INTEGRAL MEMBRANE PROTEIN-RELATED"/>
    <property type="match status" value="1"/>
</dbReference>
<evidence type="ECO:0000256" key="1">
    <source>
        <dbReference type="ARBA" id="ARBA00004141"/>
    </source>
</evidence>
<dbReference type="RefSeq" id="XP_008021061.1">
    <property type="nucleotide sequence ID" value="XM_008022870.1"/>
</dbReference>
<dbReference type="GO" id="GO:0016020">
    <property type="term" value="C:membrane"/>
    <property type="evidence" value="ECO:0007669"/>
    <property type="project" value="UniProtKB-SubCell"/>
</dbReference>
<dbReference type="AlphaFoldDB" id="R0KWU2"/>
<feature type="transmembrane region" description="Helical" evidence="7">
    <location>
        <begin position="64"/>
        <end position="87"/>
    </location>
</feature>
<evidence type="ECO:0000256" key="3">
    <source>
        <dbReference type="ARBA" id="ARBA00022989"/>
    </source>
</evidence>
<evidence type="ECO:0000313" key="9">
    <source>
        <dbReference type="EMBL" id="EOA92147.1"/>
    </source>
</evidence>
<feature type="domain" description="Rhodopsin" evidence="8">
    <location>
        <begin position="48"/>
        <end position="296"/>
    </location>
</feature>
<evidence type="ECO:0000313" key="10">
    <source>
        <dbReference type="Proteomes" id="UP000016935"/>
    </source>
</evidence>
<evidence type="ECO:0000256" key="4">
    <source>
        <dbReference type="ARBA" id="ARBA00023136"/>
    </source>
</evidence>
<dbReference type="InterPro" id="IPR052337">
    <property type="entry name" value="SAT4-like"/>
</dbReference>
<comment type="subcellular location">
    <subcellularLocation>
        <location evidence="1">Membrane</location>
        <topology evidence="1">Multi-pass membrane protein</topology>
    </subcellularLocation>
</comment>
<reference evidence="9 10" key="2">
    <citation type="journal article" date="2013" name="PLoS Genet.">
        <title>Comparative genome structure, secondary metabolite, and effector coding capacity across Cochliobolus pathogens.</title>
        <authorList>
            <person name="Condon B.J."/>
            <person name="Leng Y."/>
            <person name="Wu D."/>
            <person name="Bushley K.E."/>
            <person name="Ohm R.A."/>
            <person name="Otillar R."/>
            <person name="Martin J."/>
            <person name="Schackwitz W."/>
            <person name="Grimwood J."/>
            <person name="MohdZainudin N."/>
            <person name="Xue C."/>
            <person name="Wang R."/>
            <person name="Manning V.A."/>
            <person name="Dhillon B."/>
            <person name="Tu Z.J."/>
            <person name="Steffenson B.J."/>
            <person name="Salamov A."/>
            <person name="Sun H."/>
            <person name="Lowry S."/>
            <person name="LaButti K."/>
            <person name="Han J."/>
            <person name="Copeland A."/>
            <person name="Lindquist E."/>
            <person name="Barry K."/>
            <person name="Schmutz J."/>
            <person name="Baker S.E."/>
            <person name="Ciuffetti L.M."/>
            <person name="Grigoriev I.V."/>
            <person name="Zhong S."/>
            <person name="Turgeon B.G."/>
        </authorList>
    </citation>
    <scope>NUCLEOTIDE SEQUENCE [LARGE SCALE GENOMIC DNA]</scope>
    <source>
        <strain evidence="10">28A</strain>
    </source>
</reference>
<evidence type="ECO:0000256" key="6">
    <source>
        <dbReference type="SAM" id="MobiDB-lite"/>
    </source>
</evidence>
<dbReference type="GeneID" id="19396245"/>
<dbReference type="HOGENOM" id="CLU_028200_9_0_1"/>
<feature type="transmembrane region" description="Helical" evidence="7">
    <location>
        <begin position="31"/>
        <end position="52"/>
    </location>
</feature>
<protein>
    <recommendedName>
        <fullName evidence="8">Rhodopsin domain-containing protein</fullName>
    </recommendedName>
</protein>
<keyword evidence="4 7" id="KW-0472">Membrane</keyword>
<feature type="transmembrane region" description="Helical" evidence="7">
    <location>
        <begin position="141"/>
        <end position="163"/>
    </location>
</feature>
<feature type="transmembrane region" description="Helical" evidence="7">
    <location>
        <begin position="107"/>
        <end position="129"/>
    </location>
</feature>
<accession>R0KWU2</accession>
<name>R0KWU2_EXST2</name>
<dbReference type="eggNOG" id="ENOG502SNIC">
    <property type="taxonomic scope" value="Eukaryota"/>
</dbReference>
<evidence type="ECO:0000256" key="7">
    <source>
        <dbReference type="SAM" id="Phobius"/>
    </source>
</evidence>
<dbReference type="Pfam" id="PF20684">
    <property type="entry name" value="Fung_rhodopsin"/>
    <property type="match status" value="1"/>
</dbReference>
<evidence type="ECO:0000259" key="8">
    <source>
        <dbReference type="Pfam" id="PF20684"/>
    </source>
</evidence>
<dbReference type="PANTHER" id="PTHR33048">
    <property type="entry name" value="PTH11-LIKE INTEGRAL MEMBRANE PROTEIN (AFU_ORTHOLOGUE AFUA_5G11245)"/>
    <property type="match status" value="1"/>
</dbReference>
<comment type="similarity">
    <text evidence="5">Belongs to the SAT4 family.</text>
</comment>
<feature type="transmembrane region" description="Helical" evidence="7">
    <location>
        <begin position="195"/>
        <end position="215"/>
    </location>
</feature>
<dbReference type="InterPro" id="IPR049326">
    <property type="entry name" value="Rhodopsin_dom_fungi"/>
</dbReference>
<sequence>MSTWVTIYLQMMANPPSASEPQPLANKRGTIYGITLTFLSVAWLAVFFRLWVRIRMVKEVGWDDAFVVLAQASNTAATILVCISVNYGLGTHMLYIPLPRLMTYLKLYYIELGVYITNCGIIKVALLLQYLRIFKAGGMRWVCLGLLTIVVLWSMAFAFMAWFPCFPVRGCWDRSFTANCYGFGFGSLSGFINMYNAQSATNMILDVAIFVAPMVLFRTPNLRKKNVIAMTGVFTFGAVVVGTSIGRLHGIIQTRGGTYPYIDYTWWTPTMIILSCLEIDLAIICASMPIFWPIVEKSLAAIFVSYEVQVVEERVNDYGLSYELEHKNAGDRGSLKSNSTSTRELTHEEQEQEARTPQFSVGLDPLSEEQRNGGLSTNVQTLAAPPKWQL</sequence>
<organism evidence="9 10">
    <name type="scientific">Exserohilum turcicum (strain 28A)</name>
    <name type="common">Northern leaf blight fungus</name>
    <name type="synonym">Setosphaeria turcica</name>
    <dbReference type="NCBI Taxonomy" id="671987"/>
    <lineage>
        <taxon>Eukaryota</taxon>
        <taxon>Fungi</taxon>
        <taxon>Dikarya</taxon>
        <taxon>Ascomycota</taxon>
        <taxon>Pezizomycotina</taxon>
        <taxon>Dothideomycetes</taxon>
        <taxon>Pleosporomycetidae</taxon>
        <taxon>Pleosporales</taxon>
        <taxon>Pleosporineae</taxon>
        <taxon>Pleosporaceae</taxon>
        <taxon>Exserohilum</taxon>
    </lineage>
</organism>
<reference evidence="9 10" key="1">
    <citation type="journal article" date="2012" name="PLoS Pathog.">
        <title>Diverse lifestyles and strategies of plant pathogenesis encoded in the genomes of eighteen Dothideomycetes fungi.</title>
        <authorList>
            <person name="Ohm R.A."/>
            <person name="Feau N."/>
            <person name="Henrissat B."/>
            <person name="Schoch C.L."/>
            <person name="Horwitz B.A."/>
            <person name="Barry K.W."/>
            <person name="Condon B.J."/>
            <person name="Copeland A.C."/>
            <person name="Dhillon B."/>
            <person name="Glaser F."/>
            <person name="Hesse C.N."/>
            <person name="Kosti I."/>
            <person name="LaButti K."/>
            <person name="Lindquist E.A."/>
            <person name="Lucas S."/>
            <person name="Salamov A.A."/>
            <person name="Bradshaw R.E."/>
            <person name="Ciuffetti L."/>
            <person name="Hamelin R.C."/>
            <person name="Kema G.H.J."/>
            <person name="Lawrence C."/>
            <person name="Scott J.A."/>
            <person name="Spatafora J.W."/>
            <person name="Turgeon B.G."/>
            <person name="de Wit P.J.G.M."/>
            <person name="Zhong S."/>
            <person name="Goodwin S.B."/>
            <person name="Grigoriev I.V."/>
        </authorList>
    </citation>
    <scope>NUCLEOTIDE SEQUENCE [LARGE SCALE GENOMIC DNA]</scope>
    <source>
        <strain evidence="10">28A</strain>
    </source>
</reference>